<accession>A0A0H2MPY8</accession>
<comment type="caution">
    <text evidence="1">The sequence shown here is derived from an EMBL/GenBank/DDBJ whole genome shotgun (WGS) entry which is preliminary data.</text>
</comment>
<gene>
    <name evidence="1" type="ORF">VPARA_01340</name>
</gene>
<protein>
    <submittedName>
        <fullName evidence="1">GYD domain protein</fullName>
    </submittedName>
</protein>
<keyword evidence="2" id="KW-1185">Reference proteome</keyword>
<sequence length="97" mass="10693">MVTYIGMLNFTDKGIQSVKETTKRAAAVKEMAQKLGVTMREIFWTMGDCDVVCVLEAEEEQALAAFSLAVAMQGNVRTRSLRAYTAGEMDEILAKLP</sequence>
<dbReference type="RefSeq" id="WP_047782898.1">
    <property type="nucleotide sequence ID" value="NZ_JZWI01000001.1"/>
</dbReference>
<dbReference type="PATRIC" id="fig|34073.19.peg.131"/>
<dbReference type="Pfam" id="PF08734">
    <property type="entry name" value="GYD"/>
    <property type="match status" value="1"/>
</dbReference>
<evidence type="ECO:0000313" key="1">
    <source>
        <dbReference type="EMBL" id="KLN58770.1"/>
    </source>
</evidence>
<proteinExistence type="predicted"/>
<dbReference type="AlphaFoldDB" id="A0A0H2MPY8"/>
<dbReference type="Proteomes" id="UP000035170">
    <property type="component" value="Unassembled WGS sequence"/>
</dbReference>
<name>A0A0H2MPY8_VARPD</name>
<reference evidence="1 2" key="1">
    <citation type="submission" date="2015-03" db="EMBL/GenBank/DDBJ databases">
        <title>Genome sequence of Variovorax paradoxus TBEA6.</title>
        <authorList>
            <person name="Poehlein A."/>
            <person name="Schuldes J."/>
            <person name="Wuebbeler J.H."/>
            <person name="Hiessl S."/>
            <person name="Steinbuechel A."/>
            <person name="Daniel R."/>
        </authorList>
    </citation>
    <scope>NUCLEOTIDE SEQUENCE [LARGE SCALE GENOMIC DNA]</scope>
    <source>
        <strain evidence="1 2">TBEA6</strain>
    </source>
</reference>
<dbReference type="InterPro" id="IPR014845">
    <property type="entry name" value="GYD/TTHA1554"/>
</dbReference>
<dbReference type="EMBL" id="JZWI01000001">
    <property type="protein sequence ID" value="KLN58770.1"/>
    <property type="molecule type" value="Genomic_DNA"/>
</dbReference>
<organism evidence="1 2">
    <name type="scientific">Variovorax paradoxus</name>
    <dbReference type="NCBI Taxonomy" id="34073"/>
    <lineage>
        <taxon>Bacteria</taxon>
        <taxon>Pseudomonadati</taxon>
        <taxon>Pseudomonadota</taxon>
        <taxon>Betaproteobacteria</taxon>
        <taxon>Burkholderiales</taxon>
        <taxon>Comamonadaceae</taxon>
        <taxon>Variovorax</taxon>
    </lineage>
</organism>
<evidence type="ECO:0000313" key="2">
    <source>
        <dbReference type="Proteomes" id="UP000035170"/>
    </source>
</evidence>